<dbReference type="Gene3D" id="3.30.565.10">
    <property type="entry name" value="Histidine kinase-like ATPase, C-terminal domain"/>
    <property type="match status" value="1"/>
</dbReference>
<dbReference type="InterPro" id="IPR005467">
    <property type="entry name" value="His_kinase_dom"/>
</dbReference>
<dbReference type="PANTHER" id="PTHR45339">
    <property type="entry name" value="HYBRID SIGNAL TRANSDUCTION HISTIDINE KINASE J"/>
    <property type="match status" value="1"/>
</dbReference>
<dbReference type="InterPro" id="IPR003594">
    <property type="entry name" value="HATPase_dom"/>
</dbReference>
<evidence type="ECO:0000256" key="1">
    <source>
        <dbReference type="ARBA" id="ARBA00000085"/>
    </source>
</evidence>
<keyword evidence="8" id="KW-0067">ATP-binding</keyword>
<dbReference type="Gene3D" id="3.40.190.10">
    <property type="entry name" value="Periplasmic binding protein-like II"/>
    <property type="match status" value="4"/>
</dbReference>
<dbReference type="Proteomes" id="UP000191686">
    <property type="component" value="Unassembled WGS sequence"/>
</dbReference>
<evidence type="ECO:0000313" key="20">
    <source>
        <dbReference type="Proteomes" id="UP000191686"/>
    </source>
</evidence>
<dbReference type="InterPro" id="IPR036890">
    <property type="entry name" value="HATPase_C_sf"/>
</dbReference>
<dbReference type="InterPro" id="IPR035965">
    <property type="entry name" value="PAS-like_dom_sf"/>
</dbReference>
<reference evidence="19 20" key="1">
    <citation type="journal article" date="2017" name="Front. Microbiol.">
        <title>Genomics reveals a unique clone of Burkholderia cenocepacia harbouring an actively excising novel genomic island.</title>
        <authorList>
            <person name="Patil P."/>
            <person name="Mali S."/>
            <person name="Midha S."/>
            <person name="Gautam V."/>
            <person name="Dash L."/>
            <person name="Kumar S."/>
            <person name="Shastri J."/>
            <person name="Singhal L."/>
            <person name="Patil P.B."/>
        </authorList>
    </citation>
    <scope>NUCLEOTIDE SEQUENCE [LARGE SCALE GENOMIC DNA]</scope>
    <source>
        <strain evidence="19 20">BC-19</strain>
    </source>
</reference>
<dbReference type="CDD" id="cd01007">
    <property type="entry name" value="PBP2_BvgS_HisK_like"/>
    <property type="match status" value="1"/>
</dbReference>
<dbReference type="PRINTS" id="PR00344">
    <property type="entry name" value="BCTRLSENSOR"/>
</dbReference>
<feature type="domain" description="PAS" evidence="18">
    <location>
        <begin position="573"/>
        <end position="621"/>
    </location>
</feature>
<evidence type="ECO:0000256" key="14">
    <source>
        <dbReference type="ARBA" id="ARBA00070152"/>
    </source>
</evidence>
<comment type="function">
    <text evidence="11">Member of the two-component regulatory system BvgS/BvgA. Phosphorylates BvgA via a four-step phosphorelay in response to environmental signals.</text>
</comment>
<dbReference type="CDD" id="cd17546">
    <property type="entry name" value="REC_hyHK_CKI1_RcsC-like"/>
    <property type="match status" value="1"/>
</dbReference>
<dbReference type="PROSITE" id="PS50110">
    <property type="entry name" value="RESPONSE_REGULATORY"/>
    <property type="match status" value="1"/>
</dbReference>
<dbReference type="EC" id="2.7.13.3" evidence="2"/>
<organism evidence="19 20">
    <name type="scientific">Burkholderia cenocepacia</name>
    <dbReference type="NCBI Taxonomy" id="95486"/>
    <lineage>
        <taxon>Bacteria</taxon>
        <taxon>Pseudomonadati</taxon>
        <taxon>Pseudomonadota</taxon>
        <taxon>Betaproteobacteria</taxon>
        <taxon>Burkholderiales</taxon>
        <taxon>Burkholderiaceae</taxon>
        <taxon>Burkholderia</taxon>
        <taxon>Burkholderia cepacia complex</taxon>
    </lineage>
</organism>
<dbReference type="Pfam" id="PF00512">
    <property type="entry name" value="HisKA"/>
    <property type="match status" value="1"/>
</dbReference>
<comment type="catalytic activity">
    <reaction evidence="1">
        <text>ATP + protein L-histidine = ADP + protein N-phospho-L-histidine.</text>
        <dbReference type="EC" id="2.7.13.3"/>
    </reaction>
</comment>
<dbReference type="InterPro" id="IPR011006">
    <property type="entry name" value="CheY-like_superfamily"/>
</dbReference>
<dbReference type="CDD" id="cd00130">
    <property type="entry name" value="PAS"/>
    <property type="match status" value="1"/>
</dbReference>
<dbReference type="SUPFAM" id="SSF55785">
    <property type="entry name" value="PYP-like sensor domain (PAS domain)"/>
    <property type="match status" value="2"/>
</dbReference>
<reference evidence="19 20" key="2">
    <citation type="journal article" date="2017" name="Front. Microbiol.">
        <title>Genomics Reveals a Unique Clone of Burkholderia cenocepacia Harboring an Actively Excising Novel Genomic Island.</title>
        <authorList>
            <person name="Patil P.P."/>
            <person name="Mali S."/>
            <person name="Midha S."/>
            <person name="Gautam V."/>
            <person name="Dash L."/>
            <person name="Kumar S."/>
            <person name="Shastri J."/>
            <person name="Singhal L."/>
            <person name="Patil P.B."/>
        </authorList>
    </citation>
    <scope>NUCLEOTIDE SEQUENCE [LARGE SCALE GENOMIC DNA]</scope>
    <source>
        <strain evidence="19 20">BC-19</strain>
    </source>
</reference>
<dbReference type="FunFam" id="3.30.565.10:FF:000010">
    <property type="entry name" value="Sensor histidine kinase RcsC"/>
    <property type="match status" value="1"/>
</dbReference>
<sequence>MRIPPHRDAHLFLFPFLFLLLSWIVPADAAVGKHLPALLRRPEIVVGVVAHDARMPFERADTSGRLEGFSGDYLQALLRDVPGLRVVTRTFDDVPSMIAAACRGDVDLVISVDVTPAGRGCLAYSEPYLRDNAAFLGLRRDRRAADDDRLRRARIGVVSGSMFAVELRERYPGATIVSLRPTEIVSAVRQRRVDVFFGASSILDYLLATTGADRELDIIRRMPDTHLQVHFAAGLQHADFIRWVNVRQRDVPNSTIRGLMDRWFGVRFGTPVPSLNVQLNLTDDDRAYLHALPTLRLGYGSQWSPVTSVGTDGRLQGLASDYIDYLSRTLGIRFERSPIDRWSAILDAFRRDDVDIIVGARNSVPADLAAIRSDPLDTFPLVLVLPQSASTVTSLRDIKGLRVGVLNGRIEGRDARENLPGAIVVPVKSDVDGMEQTASGAIDAYVANIAVADLMVATRYVGRLRTSIPIGRQQDVLFMMQPKFAHLNDLITRALATLPDSERIRARNEWLTARYTYGVSWSQVVSRLMPVALIGAAAFGLILLAYFRQRAEARRRTVAENQLEMQVRIQNALMEALPYPVLAVGGDGRFMFVNHAALDMLGSSRDKMLAHTVDELARCHPVVHEAFAAANGESTRQRAGQLNEIHCRDRDGVDRTMLYRIAHFDHANTPKPGTIVALVDITDTRVAQEHEAQAAHRLGDLTRNLPAVVFQARRAADGKRSFPFVGGNTAPLFGVSPQRLMEHESYFLDVIVPEDREVLLGAVERSAHMLNPVRGTFRTQVHNTVRWVRTMATPVGQPDGSVLWSGYWVDITAERRQADALRAARDLALKASNAKDEFLAMMSHEIRTPMNGVLGLIELLGKTEVDEAQAHMLALVQESASTLLQVLDDILDYSKIEAGQLMLEPTEVDIRRLCDGVLGLLAGPAREKGIALRVIVDARAASAVHVDGVRLRQVLFNLLGNAIKFTERGSVTLRVCMLDDGPVEQRIAFSIEDTGIGISAEQQSVIFAPFSQADASINRRFGGTGLGLAICNRLVQMMGGTIELTSQQGRGTTVVVTFELPVDVREMRERPLAGVGVRIVSGAADVVSGLREYLRVLGADIVAGDADLTVVCEPDAGGPCAQPTIVLSDRFKAAGTWEEHGMIHLCANPLLFSVVGFACRRLLLTESPERESRAAAASADPSPATAGGADRHGARVLVAEDNPINREVKIAQMKMLGYPCDVAADGIEALRMYRTGRYAILLTDCHMPLLDGFQLARTIRAEEAGTGKRLPIIGVTASTLERDRVNCTAAGMDGCLTKPVGLRELERCLEKWLRADEAGTTDVPTSAPAGLPAVDEPVAQALNALYPDDGDRAAFVRLFVTQFGADLEALARANALDDLGEQADLLHRIAGSLSVLGLRAWQDEIAALRRSLGRLPRAARRTQLDRIVERGQQFGAALTRRFPAP</sequence>
<evidence type="ECO:0000259" key="17">
    <source>
        <dbReference type="PROSITE" id="PS50110"/>
    </source>
</evidence>
<evidence type="ECO:0000256" key="4">
    <source>
        <dbReference type="ARBA" id="ARBA00022679"/>
    </source>
</evidence>
<feature type="modified residue" description="4-aspartylphosphate" evidence="15">
    <location>
        <position position="1244"/>
    </location>
</feature>
<evidence type="ECO:0000256" key="2">
    <source>
        <dbReference type="ARBA" id="ARBA00012438"/>
    </source>
</evidence>
<gene>
    <name evidence="19" type="ORF">UE95_000825</name>
</gene>
<keyword evidence="5" id="KW-0732">Signal</keyword>
<protein>
    <recommendedName>
        <fullName evidence="13">Sensory/regulatory protein RpfC</fullName>
        <ecNumber evidence="2">2.7.13.3</ecNumber>
    </recommendedName>
    <alternativeName>
        <fullName evidence="14">Virulence sensor protein BvgS</fullName>
    </alternativeName>
</protein>
<dbReference type="PANTHER" id="PTHR45339:SF5">
    <property type="entry name" value="HISTIDINE KINASE"/>
    <property type="match status" value="1"/>
</dbReference>
<dbReference type="Gene3D" id="1.10.287.130">
    <property type="match status" value="1"/>
</dbReference>
<dbReference type="InterPro" id="IPR001638">
    <property type="entry name" value="Solute-binding_3/MltF_N"/>
</dbReference>
<evidence type="ECO:0000256" key="3">
    <source>
        <dbReference type="ARBA" id="ARBA00022553"/>
    </source>
</evidence>
<dbReference type="SUPFAM" id="SSF53850">
    <property type="entry name" value="Periplasmic binding protein-like II"/>
    <property type="match status" value="2"/>
</dbReference>
<feature type="domain" description="Histidine kinase" evidence="16">
    <location>
        <begin position="841"/>
        <end position="1062"/>
    </location>
</feature>
<dbReference type="Gene3D" id="3.40.50.2300">
    <property type="match status" value="1"/>
</dbReference>
<evidence type="ECO:0000259" key="16">
    <source>
        <dbReference type="PROSITE" id="PS50109"/>
    </source>
</evidence>
<dbReference type="InterPro" id="IPR013656">
    <property type="entry name" value="PAS_4"/>
</dbReference>
<proteinExistence type="predicted"/>
<dbReference type="CDD" id="cd16922">
    <property type="entry name" value="HATPase_EvgS-ArcB-TorS-like"/>
    <property type="match status" value="1"/>
</dbReference>
<evidence type="ECO:0000256" key="12">
    <source>
        <dbReference type="ARBA" id="ARBA00064003"/>
    </source>
</evidence>
<dbReference type="SUPFAM" id="SSF47226">
    <property type="entry name" value="Histidine-containing phosphotransfer domain, HPT domain"/>
    <property type="match status" value="1"/>
</dbReference>
<dbReference type="GO" id="GO:0000160">
    <property type="term" value="P:phosphorelay signal transduction system"/>
    <property type="evidence" value="ECO:0007669"/>
    <property type="project" value="UniProtKB-KW"/>
</dbReference>
<keyword evidence="9" id="KW-0902">Two-component regulatory system</keyword>
<dbReference type="CDD" id="cd00082">
    <property type="entry name" value="HisKA"/>
    <property type="match status" value="1"/>
</dbReference>
<keyword evidence="3 15" id="KW-0597">Phosphoprotein</keyword>
<dbReference type="PROSITE" id="PS50112">
    <property type="entry name" value="PAS"/>
    <property type="match status" value="1"/>
</dbReference>
<keyword evidence="4" id="KW-0808">Transferase</keyword>
<dbReference type="SMART" id="SM00062">
    <property type="entry name" value="PBPb"/>
    <property type="match status" value="2"/>
</dbReference>
<evidence type="ECO:0000313" key="19">
    <source>
        <dbReference type="EMBL" id="MCW3709813.1"/>
    </source>
</evidence>
<dbReference type="Pfam" id="PF08448">
    <property type="entry name" value="PAS_4"/>
    <property type="match status" value="1"/>
</dbReference>
<dbReference type="SUPFAM" id="SSF47384">
    <property type="entry name" value="Homodimeric domain of signal transducing histidine kinase"/>
    <property type="match status" value="1"/>
</dbReference>
<dbReference type="InterPro" id="IPR000014">
    <property type="entry name" value="PAS"/>
</dbReference>
<keyword evidence="10" id="KW-0843">Virulence</keyword>
<dbReference type="NCBIfam" id="TIGR00229">
    <property type="entry name" value="sensory_box"/>
    <property type="match status" value="1"/>
</dbReference>
<dbReference type="SUPFAM" id="SSF52172">
    <property type="entry name" value="CheY-like"/>
    <property type="match status" value="1"/>
</dbReference>
<dbReference type="InterPro" id="IPR036097">
    <property type="entry name" value="HisK_dim/P_sf"/>
</dbReference>
<dbReference type="InterPro" id="IPR001789">
    <property type="entry name" value="Sig_transdc_resp-reg_receiver"/>
</dbReference>
<keyword evidence="6" id="KW-0547">Nucleotide-binding</keyword>
<dbReference type="SUPFAM" id="SSF55874">
    <property type="entry name" value="ATPase domain of HSP90 chaperone/DNA topoisomerase II/histidine kinase"/>
    <property type="match status" value="1"/>
</dbReference>
<dbReference type="Pfam" id="PF00497">
    <property type="entry name" value="SBP_bac_3"/>
    <property type="match status" value="2"/>
</dbReference>
<dbReference type="Pfam" id="PF02518">
    <property type="entry name" value="HATPase_c"/>
    <property type="match status" value="1"/>
</dbReference>
<dbReference type="SMART" id="SM00091">
    <property type="entry name" value="PAS"/>
    <property type="match status" value="2"/>
</dbReference>
<comment type="subunit">
    <text evidence="12">At low DSF concentrations, interacts with RpfF.</text>
</comment>
<dbReference type="SMART" id="SM00448">
    <property type="entry name" value="REC"/>
    <property type="match status" value="1"/>
</dbReference>
<evidence type="ECO:0000256" key="5">
    <source>
        <dbReference type="ARBA" id="ARBA00022729"/>
    </source>
</evidence>
<dbReference type="GO" id="GO:0004673">
    <property type="term" value="F:protein histidine kinase activity"/>
    <property type="evidence" value="ECO:0007669"/>
    <property type="project" value="UniProtKB-EC"/>
</dbReference>
<dbReference type="InterPro" id="IPR004358">
    <property type="entry name" value="Sig_transdc_His_kin-like_C"/>
</dbReference>
<dbReference type="Pfam" id="PF00072">
    <property type="entry name" value="Response_reg"/>
    <property type="match status" value="1"/>
</dbReference>
<evidence type="ECO:0000256" key="10">
    <source>
        <dbReference type="ARBA" id="ARBA00023026"/>
    </source>
</evidence>
<keyword evidence="7" id="KW-0418">Kinase</keyword>
<dbReference type="PROSITE" id="PS50109">
    <property type="entry name" value="HIS_KIN"/>
    <property type="match status" value="1"/>
</dbReference>
<dbReference type="GO" id="GO:0005886">
    <property type="term" value="C:plasma membrane"/>
    <property type="evidence" value="ECO:0007669"/>
    <property type="project" value="UniProtKB-SubCell"/>
</dbReference>
<evidence type="ECO:0000256" key="13">
    <source>
        <dbReference type="ARBA" id="ARBA00068150"/>
    </source>
</evidence>
<dbReference type="SMART" id="SM00387">
    <property type="entry name" value="HATPase_c"/>
    <property type="match status" value="1"/>
</dbReference>
<dbReference type="GO" id="GO:0005524">
    <property type="term" value="F:ATP binding"/>
    <property type="evidence" value="ECO:0007669"/>
    <property type="project" value="UniProtKB-KW"/>
</dbReference>
<evidence type="ECO:0000256" key="8">
    <source>
        <dbReference type="ARBA" id="ARBA00022840"/>
    </source>
</evidence>
<evidence type="ECO:0000256" key="11">
    <source>
        <dbReference type="ARBA" id="ARBA00058004"/>
    </source>
</evidence>
<dbReference type="RefSeq" id="WP_080322562.1">
    <property type="nucleotide sequence ID" value="NZ_CAJPGF010000018.1"/>
</dbReference>
<dbReference type="InterPro" id="IPR003661">
    <property type="entry name" value="HisK_dim/P_dom"/>
</dbReference>
<dbReference type="SMART" id="SM00388">
    <property type="entry name" value="HisKA"/>
    <property type="match status" value="1"/>
</dbReference>
<comment type="caution">
    <text evidence="19">The sequence shown here is derived from an EMBL/GenBank/DDBJ whole genome shotgun (WGS) entry which is preliminary data.</text>
</comment>
<evidence type="ECO:0000256" key="7">
    <source>
        <dbReference type="ARBA" id="ARBA00022777"/>
    </source>
</evidence>
<dbReference type="FunFam" id="1.10.287.130:FF:000002">
    <property type="entry name" value="Two-component osmosensing histidine kinase"/>
    <property type="match status" value="1"/>
</dbReference>
<name>A0ABD4U5E4_9BURK</name>
<evidence type="ECO:0000256" key="6">
    <source>
        <dbReference type="ARBA" id="ARBA00022741"/>
    </source>
</evidence>
<accession>A0ABD4U5E4</accession>
<dbReference type="InterPro" id="IPR036641">
    <property type="entry name" value="HPT_dom_sf"/>
</dbReference>
<evidence type="ECO:0000259" key="18">
    <source>
        <dbReference type="PROSITE" id="PS50112"/>
    </source>
</evidence>
<dbReference type="Gene3D" id="3.30.450.20">
    <property type="entry name" value="PAS domain"/>
    <property type="match status" value="2"/>
</dbReference>
<evidence type="ECO:0000256" key="15">
    <source>
        <dbReference type="PROSITE-ProRule" id="PRU00169"/>
    </source>
</evidence>
<dbReference type="EMBL" id="JYMX02000001">
    <property type="protein sequence ID" value="MCW3709813.1"/>
    <property type="molecule type" value="Genomic_DNA"/>
</dbReference>
<feature type="domain" description="Response regulatory" evidence="17">
    <location>
        <begin position="1195"/>
        <end position="1313"/>
    </location>
</feature>
<evidence type="ECO:0000256" key="9">
    <source>
        <dbReference type="ARBA" id="ARBA00023012"/>
    </source>
</evidence>